<evidence type="ECO:0000313" key="1">
    <source>
        <dbReference type="EMBL" id="SEJ80875.1"/>
    </source>
</evidence>
<dbReference type="AlphaFoldDB" id="A0A1H7C5J1"/>
<name>A0A1H7C5J1_9BACT</name>
<sequence>MLILFRIRSTFFIGFPESRLPLVTVSSNPNHSNRMMLESQLQLMRQSRNPVYRNLGQTAYREGLQAARDLYQRGRKLHFSESEALASRNSRYLDGIGKMVTYGISGSMVAAAASPALVRGMVEGLGGRVVQRMGMEAGLQMGMSFLFNGNLKSVDIADIGLAGLFGKSAFFSQALVDINLNDGFSSSFGIGNHKRISETALDLSVGGFNFGYNRLLNSSEIDREVISIISNINSTARILTGKVSTNE</sequence>
<keyword evidence="2" id="KW-1185">Reference proteome</keyword>
<protein>
    <submittedName>
        <fullName evidence="1">Uncharacterized protein</fullName>
    </submittedName>
</protein>
<reference evidence="2" key="1">
    <citation type="submission" date="2016-10" db="EMBL/GenBank/DDBJ databases">
        <authorList>
            <person name="Varghese N."/>
            <person name="Submissions S."/>
        </authorList>
    </citation>
    <scope>NUCLEOTIDE SEQUENCE [LARGE SCALE GENOMIC DNA]</scope>
    <source>
        <strain evidence="2">IBRC-M 10761</strain>
    </source>
</reference>
<organism evidence="1 2">
    <name type="scientific">Cyclobacterium xiamenense</name>
    <dbReference type="NCBI Taxonomy" id="1297121"/>
    <lineage>
        <taxon>Bacteria</taxon>
        <taxon>Pseudomonadati</taxon>
        <taxon>Bacteroidota</taxon>
        <taxon>Cytophagia</taxon>
        <taxon>Cytophagales</taxon>
        <taxon>Cyclobacteriaceae</taxon>
        <taxon>Cyclobacterium</taxon>
    </lineage>
</organism>
<gene>
    <name evidence="1" type="ORF">SAMN05192553_1163</name>
</gene>
<accession>A0A1H7C5J1</accession>
<dbReference type="Proteomes" id="UP000199403">
    <property type="component" value="Unassembled WGS sequence"/>
</dbReference>
<dbReference type="STRING" id="1416801.SAMN05192553_1163"/>
<proteinExistence type="predicted"/>
<evidence type="ECO:0000313" key="2">
    <source>
        <dbReference type="Proteomes" id="UP000199403"/>
    </source>
</evidence>
<dbReference type="EMBL" id="FNZH01000016">
    <property type="protein sequence ID" value="SEJ80875.1"/>
    <property type="molecule type" value="Genomic_DNA"/>
</dbReference>